<evidence type="ECO:0000313" key="2">
    <source>
        <dbReference type="Proteomes" id="UP000007882"/>
    </source>
</evidence>
<accession>I0GXK1</accession>
<gene>
    <name evidence="1" type="ordered locus">AMIS_2680</name>
</gene>
<evidence type="ECO:0000313" key="1">
    <source>
        <dbReference type="EMBL" id="BAL85488.1"/>
    </source>
</evidence>
<dbReference type="STRING" id="512565.AMIS_2680"/>
<name>I0GXK1_ACTM4</name>
<dbReference type="AlphaFoldDB" id="I0GXK1"/>
<dbReference type="PATRIC" id="fig|512565.3.peg.268"/>
<organism evidence="1 2">
    <name type="scientific">Actinoplanes missouriensis (strain ATCC 14538 / DSM 43046 / CBS 188.64 / JCM 3121 / NBRC 102363 / NCIMB 12654 / NRRL B-3342 / UNCC 431)</name>
    <dbReference type="NCBI Taxonomy" id="512565"/>
    <lineage>
        <taxon>Bacteria</taxon>
        <taxon>Bacillati</taxon>
        <taxon>Actinomycetota</taxon>
        <taxon>Actinomycetes</taxon>
        <taxon>Micromonosporales</taxon>
        <taxon>Micromonosporaceae</taxon>
        <taxon>Actinoplanes</taxon>
    </lineage>
</organism>
<dbReference type="HOGENOM" id="CLU_2535076_0_0_11"/>
<dbReference type="Proteomes" id="UP000007882">
    <property type="component" value="Chromosome"/>
</dbReference>
<protein>
    <submittedName>
        <fullName evidence="1">Uncharacterized protein</fullName>
    </submittedName>
</protein>
<dbReference type="EMBL" id="AP012319">
    <property type="protein sequence ID" value="BAL85488.1"/>
    <property type="molecule type" value="Genomic_DNA"/>
</dbReference>
<dbReference type="KEGG" id="ams:AMIS_2680"/>
<dbReference type="eggNOG" id="ENOG50328DG">
    <property type="taxonomic scope" value="Bacteria"/>
</dbReference>
<dbReference type="RefSeq" id="WP_014440388.1">
    <property type="nucleotide sequence ID" value="NC_017093.1"/>
</dbReference>
<sequence>MPNHLDMRRSEPTEEHVDRLAALAVQLVERVRDDNPQANLRWLLAELPDPADRTSLLFILAAAVPTDRPWAHLTAWARHRAAA</sequence>
<reference evidence="1 2" key="1">
    <citation type="submission" date="2012-02" db="EMBL/GenBank/DDBJ databases">
        <title>Complete genome sequence of Actinoplanes missouriensis 431 (= NBRC 102363).</title>
        <authorList>
            <person name="Ohnishi Y."/>
            <person name="Ishikawa J."/>
            <person name="Sekine M."/>
            <person name="Hosoyama A."/>
            <person name="Harada T."/>
            <person name="Narita H."/>
            <person name="Hata T."/>
            <person name="Konno Y."/>
            <person name="Tutikane K."/>
            <person name="Fujita N."/>
            <person name="Horinouchi S."/>
            <person name="Hayakawa M."/>
        </authorList>
    </citation>
    <scope>NUCLEOTIDE SEQUENCE [LARGE SCALE GENOMIC DNA]</scope>
    <source>
        <strain evidence="2">ATCC 14538 / DSM 43046 / CBS 188.64 / JCM 3121 / NBRC 102363 / NCIMB 12654 / NRRL B-3342 / UNCC 431</strain>
    </source>
</reference>
<proteinExistence type="predicted"/>
<keyword evidence="2" id="KW-1185">Reference proteome</keyword>